<dbReference type="STRING" id="1486859.SAMN05444273_105269"/>
<evidence type="ECO:0000313" key="1">
    <source>
        <dbReference type="EMBL" id="SHF36217.1"/>
    </source>
</evidence>
<dbReference type="Proteomes" id="UP000184144">
    <property type="component" value="Unassembled WGS sequence"/>
</dbReference>
<keyword evidence="2" id="KW-1185">Reference proteome</keyword>
<proteinExistence type="predicted"/>
<name>A0A1M5B1L4_9RHOB</name>
<reference evidence="2" key="1">
    <citation type="submission" date="2016-11" db="EMBL/GenBank/DDBJ databases">
        <authorList>
            <person name="Varghese N."/>
            <person name="Submissions S."/>
        </authorList>
    </citation>
    <scope>NUCLEOTIDE SEQUENCE [LARGE SCALE GENOMIC DNA]</scope>
    <source>
        <strain evidence="2">DSM 100566</strain>
    </source>
</reference>
<dbReference type="EMBL" id="FQUV01000005">
    <property type="protein sequence ID" value="SHF36217.1"/>
    <property type="molecule type" value="Genomic_DNA"/>
</dbReference>
<protein>
    <submittedName>
        <fullName evidence="1">Uncharacterized protein</fullName>
    </submittedName>
</protein>
<sequence length="78" mass="8857">MKNVTAFTQECLPVPSDDFLLFDTDQFFGHDTGLFYVELGKNGLSNQALLGLAEQIRDEQRRVLGYILECPLRASSRF</sequence>
<evidence type="ECO:0000313" key="2">
    <source>
        <dbReference type="Proteomes" id="UP000184144"/>
    </source>
</evidence>
<accession>A0A1M5B1L4</accession>
<dbReference type="RefSeq" id="WP_073144148.1">
    <property type="nucleotide sequence ID" value="NZ_FQUV01000005.1"/>
</dbReference>
<dbReference type="AlphaFoldDB" id="A0A1M5B1L4"/>
<organism evidence="1 2">
    <name type="scientific">Litoreibacter ascidiaceicola</name>
    <dbReference type="NCBI Taxonomy" id="1486859"/>
    <lineage>
        <taxon>Bacteria</taxon>
        <taxon>Pseudomonadati</taxon>
        <taxon>Pseudomonadota</taxon>
        <taxon>Alphaproteobacteria</taxon>
        <taxon>Rhodobacterales</taxon>
        <taxon>Roseobacteraceae</taxon>
        <taxon>Litoreibacter</taxon>
    </lineage>
</organism>
<gene>
    <name evidence="1" type="ORF">SAMN05444273_105269</name>
</gene>